<sequence length="136" mass="15614">MTKQKIVIRVSMSCEKSRSKAMALVGWPEQTVCVPSFNTRDIHFSFGFDMANANSASRISVGITGDGKDRLEMVGDGVDTVCLVQRLRKKIGQTEILQVEEVKDKKPEEKKKPEEPKVLELLPYYYHPGYHYHPWW</sequence>
<dbReference type="Gramene" id="TVU15650">
    <property type="protein sequence ID" value="TVU15650"/>
    <property type="gene ID" value="EJB05_39182"/>
</dbReference>
<evidence type="ECO:0000313" key="1">
    <source>
        <dbReference type="EMBL" id="TVU15650.1"/>
    </source>
</evidence>
<dbReference type="PANTHER" id="PTHR46932:SF20">
    <property type="entry name" value="HMA DOMAIN-CONTAINING PROTEIN"/>
    <property type="match status" value="1"/>
</dbReference>
<dbReference type="AlphaFoldDB" id="A0A5J9TW95"/>
<accession>A0A5J9TW95</accession>
<evidence type="ECO:0008006" key="3">
    <source>
        <dbReference type="Google" id="ProtNLM"/>
    </source>
</evidence>
<gene>
    <name evidence="1" type="ORF">EJB05_39182</name>
</gene>
<comment type="caution">
    <text evidence="1">The sequence shown here is derived from an EMBL/GenBank/DDBJ whole genome shotgun (WGS) entry which is preliminary data.</text>
</comment>
<dbReference type="Proteomes" id="UP000324897">
    <property type="component" value="Unassembled WGS sequence"/>
</dbReference>
<protein>
    <recommendedName>
        <fullName evidence="3">HMA domain-containing protein</fullName>
    </recommendedName>
</protein>
<proteinExistence type="predicted"/>
<keyword evidence="2" id="KW-1185">Reference proteome</keyword>
<dbReference type="OrthoDB" id="692521at2759"/>
<dbReference type="PANTHER" id="PTHR46932">
    <property type="entry name" value="HEAVY METAL-ASSOCIATED ISOPRENYLATED PLANT PROTEIN 47"/>
    <property type="match status" value="1"/>
</dbReference>
<organism evidence="1 2">
    <name type="scientific">Eragrostis curvula</name>
    <name type="common">weeping love grass</name>
    <dbReference type="NCBI Taxonomy" id="38414"/>
    <lineage>
        <taxon>Eukaryota</taxon>
        <taxon>Viridiplantae</taxon>
        <taxon>Streptophyta</taxon>
        <taxon>Embryophyta</taxon>
        <taxon>Tracheophyta</taxon>
        <taxon>Spermatophyta</taxon>
        <taxon>Magnoliopsida</taxon>
        <taxon>Liliopsida</taxon>
        <taxon>Poales</taxon>
        <taxon>Poaceae</taxon>
        <taxon>PACMAD clade</taxon>
        <taxon>Chloridoideae</taxon>
        <taxon>Eragrostideae</taxon>
        <taxon>Eragrostidinae</taxon>
        <taxon>Eragrostis</taxon>
    </lineage>
</organism>
<feature type="non-terminal residue" evidence="1">
    <location>
        <position position="1"/>
    </location>
</feature>
<evidence type="ECO:0000313" key="2">
    <source>
        <dbReference type="Proteomes" id="UP000324897"/>
    </source>
</evidence>
<dbReference type="EMBL" id="RWGY01000031">
    <property type="protein sequence ID" value="TVU15650.1"/>
    <property type="molecule type" value="Genomic_DNA"/>
</dbReference>
<reference evidence="1 2" key="1">
    <citation type="journal article" date="2019" name="Sci. Rep.">
        <title>A high-quality genome of Eragrostis curvula grass provides insights into Poaceae evolution and supports new strategies to enhance forage quality.</title>
        <authorList>
            <person name="Carballo J."/>
            <person name="Santos B.A.C.M."/>
            <person name="Zappacosta D."/>
            <person name="Garbus I."/>
            <person name="Selva J.P."/>
            <person name="Gallo C.A."/>
            <person name="Diaz A."/>
            <person name="Albertini E."/>
            <person name="Caccamo M."/>
            <person name="Echenique V."/>
        </authorList>
    </citation>
    <scope>NUCLEOTIDE SEQUENCE [LARGE SCALE GENOMIC DNA]</scope>
    <source>
        <strain evidence="2">cv. Victoria</strain>
        <tissue evidence="1">Leaf</tissue>
    </source>
</reference>
<dbReference type="InterPro" id="IPR042885">
    <property type="entry name" value="HIPP47/16"/>
</dbReference>
<dbReference type="Gene3D" id="3.30.70.100">
    <property type="match status" value="1"/>
</dbReference>
<name>A0A5J9TW95_9POAL</name>